<name>A0A0F9LQ61_9ZZZZ</name>
<evidence type="ECO:0000313" key="1">
    <source>
        <dbReference type="EMBL" id="KKM97239.1"/>
    </source>
</evidence>
<accession>A0A0F9LQ61</accession>
<reference evidence="1" key="1">
    <citation type="journal article" date="2015" name="Nature">
        <title>Complex archaea that bridge the gap between prokaryotes and eukaryotes.</title>
        <authorList>
            <person name="Spang A."/>
            <person name="Saw J.H."/>
            <person name="Jorgensen S.L."/>
            <person name="Zaremba-Niedzwiedzka K."/>
            <person name="Martijn J."/>
            <person name="Lind A.E."/>
            <person name="van Eijk R."/>
            <person name="Schleper C."/>
            <person name="Guy L."/>
            <person name="Ettema T.J."/>
        </authorList>
    </citation>
    <scope>NUCLEOTIDE SEQUENCE</scope>
</reference>
<proteinExistence type="predicted"/>
<gene>
    <name evidence="1" type="ORF">LCGC14_1170020</name>
</gene>
<sequence length="58" mass="6546">MAALSATALELIAFLVRAGTDWFIALKLVNNMDEKEIEAGMAYEEARTDQIMARWRAK</sequence>
<dbReference type="EMBL" id="LAZR01005771">
    <property type="protein sequence ID" value="KKM97239.1"/>
    <property type="molecule type" value="Genomic_DNA"/>
</dbReference>
<comment type="caution">
    <text evidence="1">The sequence shown here is derived from an EMBL/GenBank/DDBJ whole genome shotgun (WGS) entry which is preliminary data.</text>
</comment>
<dbReference type="AlphaFoldDB" id="A0A0F9LQ61"/>
<protein>
    <submittedName>
        <fullName evidence="1">Uncharacterized protein</fullName>
    </submittedName>
</protein>
<organism evidence="1">
    <name type="scientific">marine sediment metagenome</name>
    <dbReference type="NCBI Taxonomy" id="412755"/>
    <lineage>
        <taxon>unclassified sequences</taxon>
        <taxon>metagenomes</taxon>
        <taxon>ecological metagenomes</taxon>
    </lineage>
</organism>